<name>A0AAU9L7D0_9STRA</name>
<dbReference type="EMBL" id="CAKKTJ010000336">
    <property type="protein sequence ID" value="CAH0482901.1"/>
    <property type="molecule type" value="Genomic_DNA"/>
</dbReference>
<accession>A0AAU9L7D0</accession>
<organism evidence="1 2">
    <name type="scientific">Peronospora belbahrii</name>
    <dbReference type="NCBI Taxonomy" id="622444"/>
    <lineage>
        <taxon>Eukaryota</taxon>
        <taxon>Sar</taxon>
        <taxon>Stramenopiles</taxon>
        <taxon>Oomycota</taxon>
        <taxon>Peronosporomycetes</taxon>
        <taxon>Peronosporales</taxon>
        <taxon>Peronosporaceae</taxon>
        <taxon>Peronospora</taxon>
    </lineage>
</organism>
<dbReference type="Proteomes" id="UP001160483">
    <property type="component" value="Unassembled WGS sequence"/>
</dbReference>
<comment type="caution">
    <text evidence="1">The sequence shown here is derived from an EMBL/GenBank/DDBJ whole genome shotgun (WGS) entry which is preliminary data.</text>
</comment>
<reference evidence="1" key="1">
    <citation type="submission" date="2021-11" db="EMBL/GenBank/DDBJ databases">
        <authorList>
            <person name="Islam A."/>
            <person name="Islam S."/>
            <person name="Flora M.S."/>
            <person name="Rahman M."/>
            <person name="Ziaur R.M."/>
            <person name="Epstein J.H."/>
            <person name="Hassan M."/>
            <person name="Klassen M."/>
            <person name="Woodard K."/>
            <person name="Webb A."/>
            <person name="Webby R.J."/>
            <person name="El Zowalaty M.E."/>
        </authorList>
    </citation>
    <scope>NUCLEOTIDE SEQUENCE</scope>
    <source>
        <strain evidence="1">Pbs3</strain>
    </source>
</reference>
<dbReference type="AlphaFoldDB" id="A0AAU9L7D0"/>
<evidence type="ECO:0000313" key="1">
    <source>
        <dbReference type="EMBL" id="CAH0482901.1"/>
    </source>
</evidence>
<evidence type="ECO:0000313" key="2">
    <source>
        <dbReference type="Proteomes" id="UP001160483"/>
    </source>
</evidence>
<sequence>MKQLACWSAEDVAKKAPSAAKQVKSERLCLGTVVVLGIVNRVWITYVNHFAELLTMETFKACVARNRLGPKSRNCIAGSARRSSCRGEGA</sequence>
<proteinExistence type="predicted"/>
<gene>
    <name evidence="1" type="ORF">PBS003_LOCUS9478</name>
</gene>
<protein>
    <submittedName>
        <fullName evidence="1">Uncharacterized protein</fullName>
    </submittedName>
</protein>